<keyword evidence="3" id="KW-1185">Reference proteome</keyword>
<accession>A0A176WU06</accession>
<dbReference type="EMBL" id="LVLJ01000012">
    <property type="protein sequence ID" value="OAE35995.1"/>
    <property type="molecule type" value="Genomic_DNA"/>
</dbReference>
<dbReference type="AlphaFoldDB" id="A0A176WU06"/>
<reference evidence="2" key="1">
    <citation type="submission" date="2016-03" db="EMBL/GenBank/DDBJ databases">
        <title>Mechanisms controlling the formation of the plant cell surface in tip-growing cells are functionally conserved among land plants.</title>
        <authorList>
            <person name="Honkanen S."/>
            <person name="Jones V.A."/>
            <person name="Morieri G."/>
            <person name="Champion C."/>
            <person name="Hetherington A.J."/>
            <person name="Kelly S."/>
            <person name="Saint-Marcoux D."/>
            <person name="Proust H."/>
            <person name="Prescott H."/>
            <person name="Dolan L."/>
        </authorList>
    </citation>
    <scope>NUCLEOTIDE SEQUENCE [LARGE SCALE GENOMIC DNA]</scope>
    <source>
        <tissue evidence="2">Whole gametophyte</tissue>
    </source>
</reference>
<evidence type="ECO:0000256" key="1">
    <source>
        <dbReference type="SAM" id="MobiDB-lite"/>
    </source>
</evidence>
<evidence type="ECO:0000313" key="3">
    <source>
        <dbReference type="Proteomes" id="UP000077202"/>
    </source>
</evidence>
<organism evidence="2 3">
    <name type="scientific">Marchantia polymorpha subsp. ruderalis</name>
    <dbReference type="NCBI Taxonomy" id="1480154"/>
    <lineage>
        <taxon>Eukaryota</taxon>
        <taxon>Viridiplantae</taxon>
        <taxon>Streptophyta</taxon>
        <taxon>Embryophyta</taxon>
        <taxon>Marchantiophyta</taxon>
        <taxon>Marchantiopsida</taxon>
        <taxon>Marchantiidae</taxon>
        <taxon>Marchantiales</taxon>
        <taxon>Marchantiaceae</taxon>
        <taxon>Marchantia</taxon>
    </lineage>
</organism>
<proteinExistence type="predicted"/>
<comment type="caution">
    <text evidence="2">The sequence shown here is derived from an EMBL/GenBank/DDBJ whole genome shotgun (WGS) entry which is preliminary data.</text>
</comment>
<feature type="compositionally biased region" description="Basic and acidic residues" evidence="1">
    <location>
        <begin position="123"/>
        <end position="137"/>
    </location>
</feature>
<evidence type="ECO:0000313" key="2">
    <source>
        <dbReference type="EMBL" id="OAE35995.1"/>
    </source>
</evidence>
<dbReference type="Proteomes" id="UP000077202">
    <property type="component" value="Unassembled WGS sequence"/>
</dbReference>
<name>A0A176WU06_MARPO</name>
<protein>
    <submittedName>
        <fullName evidence="2">Uncharacterized protein</fullName>
    </submittedName>
</protein>
<feature type="compositionally biased region" description="Polar residues" evidence="1">
    <location>
        <begin position="138"/>
        <end position="147"/>
    </location>
</feature>
<gene>
    <name evidence="2" type="ORF">AXG93_93s1340</name>
</gene>
<sequence>MSSSIRPEFQPQGSIKIYKTFEAREWGSAPMAASTAAIAAALSSSSALGCAPCASLKLESRSAAVNCRSAKAAVCVRASSSADEDRSVTTRRDVIANLLGAGAALGFAGQALAANPGSLARQKKVEKPEGKARDEKSSSSAASPRFE</sequence>
<feature type="region of interest" description="Disordered" evidence="1">
    <location>
        <begin position="118"/>
        <end position="147"/>
    </location>
</feature>